<sequence length="394" mass="41144">MPPQTRRGQRIARAVAAACALALVLTGGLWWVLRDRQGTQITAYFTRAVGLYAGSAVRVLGMEVGTVDDVRPDGARVRVRLTVDRGVQIPQGATATVVAPNLVADRYVQFVPAYTDGPTMAGGTVLPENRTVTPVELDDLYANLDKLSTVLGPDGANKNGALSGALDAAAANLGGNGETLSETIRKLGDAAATLTHSQGDLFSTVDSLQKFTSALAQSDAQMRSFDTRLADVSGYLAQDKQDLGQALSSMSTALTQVQGFVQRNQGLLESNVHNLSGITQALVDQRAALAEVLDTAPLAASNMVNAYDATTGTYAVRGSLNELTYPPVTLLCRLIKADTPKQLPQTLNDICAQLAPVIDGTAGLPSAAQALGSLQNGQLPPLPLPVVSSLGIGR</sequence>
<dbReference type="Proteomes" id="UP000319769">
    <property type="component" value="Unassembled WGS sequence"/>
</dbReference>
<dbReference type="PANTHER" id="PTHR33371">
    <property type="entry name" value="INTERMEMBRANE PHOSPHOLIPID TRANSPORT SYSTEM BINDING PROTEIN MLAD-RELATED"/>
    <property type="match status" value="1"/>
</dbReference>
<dbReference type="Pfam" id="PF02470">
    <property type="entry name" value="MlaD"/>
    <property type="match status" value="1"/>
</dbReference>
<dbReference type="OrthoDB" id="4516955at2"/>
<dbReference type="NCBIfam" id="TIGR00996">
    <property type="entry name" value="Mtu_fam_mce"/>
    <property type="match status" value="1"/>
</dbReference>
<evidence type="ECO:0000259" key="3">
    <source>
        <dbReference type="Pfam" id="PF11887"/>
    </source>
</evidence>
<dbReference type="GO" id="GO:0005576">
    <property type="term" value="C:extracellular region"/>
    <property type="evidence" value="ECO:0007669"/>
    <property type="project" value="TreeGrafter"/>
</dbReference>
<proteinExistence type="predicted"/>
<reference evidence="4" key="1">
    <citation type="submission" date="2019-09" db="EMBL/GenBank/DDBJ databases">
        <authorList>
            <person name="Teo W.F.A."/>
            <person name="Duangmal K."/>
        </authorList>
    </citation>
    <scope>NUCLEOTIDE SEQUENCE [LARGE SCALE GENOMIC DNA]</scope>
    <source>
        <strain evidence="4">K81G1</strain>
    </source>
</reference>
<feature type="domain" description="Mce/MlaD" evidence="2">
    <location>
        <begin position="38"/>
        <end position="112"/>
    </location>
</feature>
<dbReference type="InterPro" id="IPR024516">
    <property type="entry name" value="Mce_C"/>
</dbReference>
<evidence type="ECO:0000256" key="1">
    <source>
        <dbReference type="SAM" id="Phobius"/>
    </source>
</evidence>
<keyword evidence="1" id="KW-1133">Transmembrane helix</keyword>
<accession>A0A5N0UQF2</accession>
<keyword evidence="5" id="KW-1185">Reference proteome</keyword>
<evidence type="ECO:0000313" key="5">
    <source>
        <dbReference type="Proteomes" id="UP000319769"/>
    </source>
</evidence>
<gene>
    <name evidence="4" type="ORF">FPZ12_037160</name>
</gene>
<evidence type="ECO:0000313" key="4">
    <source>
        <dbReference type="EMBL" id="KAA9152315.1"/>
    </source>
</evidence>
<comment type="caution">
    <text evidence="4">The sequence shown here is derived from an EMBL/GenBank/DDBJ whole genome shotgun (WGS) entry which is preliminary data.</text>
</comment>
<dbReference type="RefSeq" id="WP_144753312.1">
    <property type="nucleotide sequence ID" value="NZ_VMNW02000089.1"/>
</dbReference>
<dbReference type="InterPro" id="IPR052336">
    <property type="entry name" value="MlaD_Phospholipid_Transporter"/>
</dbReference>
<feature type="domain" description="Mammalian cell entry C-terminal" evidence="3">
    <location>
        <begin position="119"/>
        <end position="309"/>
    </location>
</feature>
<dbReference type="Pfam" id="PF11887">
    <property type="entry name" value="Mce4_CUP1"/>
    <property type="match status" value="1"/>
</dbReference>
<name>A0A5N0UQF2_9PSEU</name>
<dbReference type="InterPro" id="IPR003399">
    <property type="entry name" value="Mce/MlaD"/>
</dbReference>
<feature type="transmembrane region" description="Helical" evidence="1">
    <location>
        <begin position="12"/>
        <end position="33"/>
    </location>
</feature>
<keyword evidence="1" id="KW-0812">Transmembrane</keyword>
<dbReference type="PANTHER" id="PTHR33371:SF4">
    <property type="entry name" value="INTERMEMBRANE PHOSPHOLIPID TRANSPORT SYSTEM BINDING PROTEIN MLAD"/>
    <property type="match status" value="1"/>
</dbReference>
<evidence type="ECO:0000259" key="2">
    <source>
        <dbReference type="Pfam" id="PF02470"/>
    </source>
</evidence>
<dbReference type="InterPro" id="IPR005693">
    <property type="entry name" value="Mce"/>
</dbReference>
<protein>
    <submittedName>
        <fullName evidence="4">MCE family protein</fullName>
    </submittedName>
</protein>
<dbReference type="EMBL" id="VMNW02000089">
    <property type="protein sequence ID" value="KAA9152315.1"/>
    <property type="molecule type" value="Genomic_DNA"/>
</dbReference>
<dbReference type="AlphaFoldDB" id="A0A5N0UQF2"/>
<organism evidence="4 5">
    <name type="scientific">Amycolatopsis acidicola</name>
    <dbReference type="NCBI Taxonomy" id="2596893"/>
    <lineage>
        <taxon>Bacteria</taxon>
        <taxon>Bacillati</taxon>
        <taxon>Actinomycetota</taxon>
        <taxon>Actinomycetes</taxon>
        <taxon>Pseudonocardiales</taxon>
        <taxon>Pseudonocardiaceae</taxon>
        <taxon>Amycolatopsis</taxon>
    </lineage>
</organism>
<keyword evidence="1" id="KW-0472">Membrane</keyword>